<feature type="compositionally biased region" description="Polar residues" evidence="1">
    <location>
        <begin position="321"/>
        <end position="339"/>
    </location>
</feature>
<evidence type="ECO:0000256" key="1">
    <source>
        <dbReference type="SAM" id="MobiDB-lite"/>
    </source>
</evidence>
<feature type="compositionally biased region" description="Polar residues" evidence="1">
    <location>
        <begin position="765"/>
        <end position="781"/>
    </location>
</feature>
<feature type="region of interest" description="Disordered" evidence="1">
    <location>
        <begin position="432"/>
        <end position="469"/>
    </location>
</feature>
<protein>
    <submittedName>
        <fullName evidence="2">Uncharacterized protein</fullName>
    </submittedName>
</protein>
<name>A0A8H8DGD6_9FUNG</name>
<feature type="compositionally biased region" description="Basic residues" evidence="1">
    <location>
        <begin position="307"/>
        <end position="316"/>
    </location>
</feature>
<organism evidence="2 3">
    <name type="scientific">Olpidium bornovanus</name>
    <dbReference type="NCBI Taxonomy" id="278681"/>
    <lineage>
        <taxon>Eukaryota</taxon>
        <taxon>Fungi</taxon>
        <taxon>Fungi incertae sedis</taxon>
        <taxon>Olpidiomycota</taxon>
        <taxon>Olpidiomycotina</taxon>
        <taxon>Olpidiomycetes</taxon>
        <taxon>Olpidiales</taxon>
        <taxon>Olpidiaceae</taxon>
        <taxon>Olpidium</taxon>
    </lineage>
</organism>
<evidence type="ECO:0000313" key="2">
    <source>
        <dbReference type="EMBL" id="KAG5456937.1"/>
    </source>
</evidence>
<feature type="non-terminal residue" evidence="2">
    <location>
        <position position="781"/>
    </location>
</feature>
<keyword evidence="3" id="KW-1185">Reference proteome</keyword>
<feature type="region of interest" description="Disordered" evidence="1">
    <location>
        <begin position="485"/>
        <end position="573"/>
    </location>
</feature>
<feature type="region of interest" description="Disordered" evidence="1">
    <location>
        <begin position="644"/>
        <end position="781"/>
    </location>
</feature>
<feature type="compositionally biased region" description="Low complexity" evidence="1">
    <location>
        <begin position="63"/>
        <end position="89"/>
    </location>
</feature>
<dbReference type="EMBL" id="JAEFCI010010910">
    <property type="protein sequence ID" value="KAG5456937.1"/>
    <property type="molecule type" value="Genomic_DNA"/>
</dbReference>
<feature type="compositionally biased region" description="Low complexity" evidence="1">
    <location>
        <begin position="107"/>
        <end position="116"/>
    </location>
</feature>
<gene>
    <name evidence="2" type="ORF">BJ554DRAFT_3180</name>
</gene>
<feature type="region of interest" description="Disordered" evidence="1">
    <location>
        <begin position="1"/>
        <end position="29"/>
    </location>
</feature>
<feature type="region of interest" description="Disordered" evidence="1">
    <location>
        <begin position="288"/>
        <end position="356"/>
    </location>
</feature>
<dbReference type="Proteomes" id="UP000673691">
    <property type="component" value="Unassembled WGS sequence"/>
</dbReference>
<accession>A0A8H8DGD6</accession>
<comment type="caution">
    <text evidence="2">The sequence shown here is derived from an EMBL/GenBank/DDBJ whole genome shotgun (WGS) entry which is preliminary data.</text>
</comment>
<proteinExistence type="predicted"/>
<evidence type="ECO:0000313" key="3">
    <source>
        <dbReference type="Proteomes" id="UP000673691"/>
    </source>
</evidence>
<feature type="compositionally biased region" description="Low complexity" evidence="1">
    <location>
        <begin position="721"/>
        <end position="736"/>
    </location>
</feature>
<feature type="compositionally biased region" description="Pro residues" evidence="1">
    <location>
        <begin position="710"/>
        <end position="720"/>
    </location>
</feature>
<feature type="region of interest" description="Disordered" evidence="1">
    <location>
        <begin position="63"/>
        <end position="116"/>
    </location>
</feature>
<dbReference type="AlphaFoldDB" id="A0A8H8DGD6"/>
<feature type="compositionally biased region" description="Low complexity" evidence="1">
    <location>
        <begin position="699"/>
        <end position="709"/>
    </location>
</feature>
<reference evidence="2 3" key="1">
    <citation type="journal article" name="Sci. Rep.">
        <title>Genome-scale phylogenetic analyses confirm Olpidium as the closest living zoosporic fungus to the non-flagellated, terrestrial fungi.</title>
        <authorList>
            <person name="Chang Y."/>
            <person name="Rochon D."/>
            <person name="Sekimoto S."/>
            <person name="Wang Y."/>
            <person name="Chovatia M."/>
            <person name="Sandor L."/>
            <person name="Salamov A."/>
            <person name="Grigoriev I.V."/>
            <person name="Stajich J.E."/>
            <person name="Spatafora J.W."/>
        </authorList>
    </citation>
    <scope>NUCLEOTIDE SEQUENCE [LARGE SCALE GENOMIC DNA]</scope>
    <source>
        <strain evidence="2">S191</strain>
    </source>
</reference>
<feature type="compositionally biased region" description="Polar residues" evidence="1">
    <location>
        <begin position="495"/>
        <end position="554"/>
    </location>
</feature>
<sequence length="781" mass="82499">MATAHPIRVNSASSPQRGGRRPGVAPIRLPATNPSAAAVAALRLVQLAHPSNFVHSHSAAAAAAAGGDGPDGAQAAAAQPPTAPAGPARPSEESAERRRSQRRSSRRASSAGPSLSAAEVEALEPLLRDFRASSRRLIRHCVACDRTGIVRNHQWVELAAIVSEAELAAIVSEAELAEASAAAGAAFDTRPTHVELTQQALRSVRMLMAFVYGAAVRTDAAADVLRLAAKACVRSVRELSENPESPVSVGKFADDWAHLTRTVNSQVASYLKYGIIMTESERLRRKLHPPHVQHSQTSGVTVGGRRPSTRWGHRRGLISPASVNRNPPTCSSSSASRRTPVTGEEDPDATLCKDRQARPPIPGVLFVPEADLQADGVVGDRSSSPPNVISNLPPGGVVDENAVTDLDPASQQYIARTQYLAYLERNATPQYTHAVSRPHYDSPVRRGSRSGRARLNLGYPANSDRVGGSSRAAGCLCEVAENALQSPDSVRRQDQPQNWPSAQHLGPQNQNSTGRESGNDINATSRPPKNQTGTADHQPSTTESTRIIQSTGGSAPSVLPTSARRLSSERAGRAVQTRFPVFQALSESSQAVGGKRFYKEQLGVWTRFSKIGLRYSKSQQLKSKRERRVSATFQTSAALDHNGAIGLLKSDSGKPRSTRLPPEVKAYMGRKPLPPTPDDPRTATDGPSEGGRAQATMRSAGPASSSSPSSPAPLKSPLPTPSSASDSLAGAFAAAERAAEDAMKPGSPVRYSITFGTDGVPPADFQSSILTPTSLGPGSPA</sequence>